<dbReference type="Pfam" id="PF01595">
    <property type="entry name" value="CNNM"/>
    <property type="match status" value="1"/>
</dbReference>
<organism evidence="5">
    <name type="scientific">Notodromas monacha</name>
    <dbReference type="NCBI Taxonomy" id="399045"/>
    <lineage>
        <taxon>Eukaryota</taxon>
        <taxon>Metazoa</taxon>
        <taxon>Ecdysozoa</taxon>
        <taxon>Arthropoda</taxon>
        <taxon>Crustacea</taxon>
        <taxon>Oligostraca</taxon>
        <taxon>Ostracoda</taxon>
        <taxon>Podocopa</taxon>
        <taxon>Podocopida</taxon>
        <taxon>Cypridocopina</taxon>
        <taxon>Cypridoidea</taxon>
        <taxon>Cyprididae</taxon>
        <taxon>Notodromas</taxon>
    </lineage>
</organism>
<feature type="transmembrane region" description="Helical" evidence="3">
    <location>
        <begin position="94"/>
        <end position="114"/>
    </location>
</feature>
<keyword evidence="2 3" id="KW-0812">Transmembrane</keyword>
<dbReference type="EMBL" id="OA882311">
    <property type="protein sequence ID" value="CAD7274610.1"/>
    <property type="molecule type" value="Genomic_DNA"/>
</dbReference>
<dbReference type="InterPro" id="IPR045095">
    <property type="entry name" value="ACDP"/>
</dbReference>
<dbReference type="PANTHER" id="PTHR12064:SF97">
    <property type="entry name" value="METAL TRANSPORTER CNNM-5"/>
    <property type="match status" value="1"/>
</dbReference>
<evidence type="ECO:0000259" key="4">
    <source>
        <dbReference type="PROSITE" id="PS51846"/>
    </source>
</evidence>
<dbReference type="GO" id="GO:0030026">
    <property type="term" value="P:intracellular manganese ion homeostasis"/>
    <property type="evidence" value="ECO:0007669"/>
    <property type="project" value="TreeGrafter"/>
</dbReference>
<evidence type="ECO:0000313" key="5">
    <source>
        <dbReference type="EMBL" id="CAD7274610.1"/>
    </source>
</evidence>
<dbReference type="GO" id="GO:0005737">
    <property type="term" value="C:cytoplasm"/>
    <property type="evidence" value="ECO:0007669"/>
    <property type="project" value="TreeGrafter"/>
</dbReference>
<dbReference type="GO" id="GO:0010960">
    <property type="term" value="P:magnesium ion homeostasis"/>
    <property type="evidence" value="ECO:0007669"/>
    <property type="project" value="InterPro"/>
</dbReference>
<keyword evidence="1" id="KW-0677">Repeat</keyword>
<dbReference type="AlphaFoldDB" id="A0A7R9BGB6"/>
<feature type="domain" description="CNNM transmembrane" evidence="4">
    <location>
        <begin position="30"/>
        <end position="218"/>
    </location>
</feature>
<feature type="transmembrane region" description="Helical" evidence="3">
    <location>
        <begin position="153"/>
        <end position="176"/>
    </location>
</feature>
<dbReference type="PROSITE" id="PS51846">
    <property type="entry name" value="CNNM"/>
    <property type="match status" value="1"/>
</dbReference>
<protein>
    <recommendedName>
        <fullName evidence="4">CNNM transmembrane domain-containing protein</fullName>
    </recommendedName>
</protein>
<evidence type="ECO:0000313" key="6">
    <source>
        <dbReference type="Proteomes" id="UP000678499"/>
    </source>
</evidence>
<name>A0A7R9BGB6_9CRUS</name>
<keyword evidence="2 3" id="KW-0472">Membrane</keyword>
<dbReference type="PANTHER" id="PTHR12064">
    <property type="entry name" value="METAL TRANSPORTER CNNM"/>
    <property type="match status" value="1"/>
</dbReference>
<feature type="transmembrane region" description="Helical" evidence="3">
    <location>
        <begin position="121"/>
        <end position="141"/>
    </location>
</feature>
<dbReference type="SUPFAM" id="SSF54631">
    <property type="entry name" value="CBS-domain pair"/>
    <property type="match status" value="1"/>
</dbReference>
<keyword evidence="6" id="KW-1185">Reference proteome</keyword>
<gene>
    <name evidence="5" type="ORF">NMOB1V02_LOCUS2438</name>
</gene>
<dbReference type="Gene3D" id="3.10.580.10">
    <property type="entry name" value="CBS-domain"/>
    <property type="match status" value="1"/>
</dbReference>
<evidence type="ECO:0000256" key="1">
    <source>
        <dbReference type="ARBA" id="ARBA00022737"/>
    </source>
</evidence>
<accession>A0A7R9BGB6</accession>
<dbReference type="OrthoDB" id="5353557at2759"/>
<dbReference type="InterPro" id="IPR046342">
    <property type="entry name" value="CBS_dom_sf"/>
</dbReference>
<evidence type="ECO:0000256" key="3">
    <source>
        <dbReference type="SAM" id="Phobius"/>
    </source>
</evidence>
<dbReference type="Proteomes" id="UP000678499">
    <property type="component" value="Unassembled WGS sequence"/>
</dbReference>
<feature type="transmembrane region" description="Helical" evidence="3">
    <location>
        <begin position="33"/>
        <end position="59"/>
    </location>
</feature>
<dbReference type="EMBL" id="CAJPEX010000274">
    <property type="protein sequence ID" value="CAG0914762.1"/>
    <property type="molecule type" value="Genomic_DNA"/>
</dbReference>
<dbReference type="InterPro" id="IPR002550">
    <property type="entry name" value="CNNM"/>
</dbReference>
<proteinExistence type="predicted"/>
<sequence>MLEVICVTGKKGTVICDDLVFAKSVLIPPSEGLFWVYLSIYVILAIMAGVFSGLTIGLLSLDALGVRVVAEGSSRETERWAAKKIYPLVERHHYVLAALVLGASVCLVGMPMFMKKITDEFTSIVLSVTLVLFLGEIFPQALCSRHGLIIAGYSYWFVLLLVIIFSPIVIPVGFFLDKILGHERDTFYGRRTLKALVSLHGPQERHQRKVKEAINDSDRSPSIMSLVYMASGMSSRRDSSEDIGPLAEDEVMLIEGKASRQIHTKNYHLMNLGALSLREKNVSEAMVPVNQVFMLSIDDKLNRATLELIGFKKFSRVPIYDNNRTNITKVLLIKTLLLINPEDKIVIRKLPEKHIIPADHIDAEQKQYDVLQHFQSGVTGHLAVAVGIVTLEDILEELLQEEIYDEMDNMRSIPQSTSANA</sequence>
<reference evidence="5" key="1">
    <citation type="submission" date="2020-11" db="EMBL/GenBank/DDBJ databases">
        <authorList>
            <person name="Tran Van P."/>
        </authorList>
    </citation>
    <scope>NUCLEOTIDE SEQUENCE</scope>
</reference>
<evidence type="ECO:0000256" key="2">
    <source>
        <dbReference type="PROSITE-ProRule" id="PRU01193"/>
    </source>
</evidence>
<keyword evidence="2 3" id="KW-1133">Transmembrane helix</keyword>
<dbReference type="GO" id="GO:0016020">
    <property type="term" value="C:membrane"/>
    <property type="evidence" value="ECO:0007669"/>
    <property type="project" value="UniProtKB-UniRule"/>
</dbReference>